<protein>
    <submittedName>
        <fullName evidence="4">Cell envelope biogenesis protein AsmA</fullName>
    </submittedName>
</protein>
<feature type="region of interest" description="Disordered" evidence="1">
    <location>
        <begin position="651"/>
        <end position="691"/>
    </location>
</feature>
<feature type="domain" description="AsmA" evidence="3">
    <location>
        <begin position="6"/>
        <end position="257"/>
    </location>
</feature>
<proteinExistence type="predicted"/>
<comment type="caution">
    <text evidence="4">The sequence shown here is derived from an EMBL/GenBank/DDBJ whole genome shotgun (WGS) entry which is preliminary data.</text>
</comment>
<dbReference type="PANTHER" id="PTHR30441:SF4">
    <property type="entry name" value="PROTEIN ASMA"/>
    <property type="match status" value="1"/>
</dbReference>
<evidence type="ECO:0000256" key="2">
    <source>
        <dbReference type="SAM" id="Phobius"/>
    </source>
</evidence>
<keyword evidence="2" id="KW-1133">Transmembrane helix</keyword>
<dbReference type="RefSeq" id="WP_188663919.1">
    <property type="nucleotide sequence ID" value="NZ_BMHV01000011.1"/>
</dbReference>
<dbReference type="InterPro" id="IPR052894">
    <property type="entry name" value="AsmA-related"/>
</dbReference>
<dbReference type="GO" id="GO:0090313">
    <property type="term" value="P:regulation of protein targeting to membrane"/>
    <property type="evidence" value="ECO:0007669"/>
    <property type="project" value="TreeGrafter"/>
</dbReference>
<dbReference type="GO" id="GO:0005886">
    <property type="term" value="C:plasma membrane"/>
    <property type="evidence" value="ECO:0007669"/>
    <property type="project" value="TreeGrafter"/>
</dbReference>
<evidence type="ECO:0000259" key="3">
    <source>
        <dbReference type="Pfam" id="PF05170"/>
    </source>
</evidence>
<feature type="domain" description="AsmA" evidence="3">
    <location>
        <begin position="301"/>
        <end position="544"/>
    </location>
</feature>
<gene>
    <name evidence="4" type="ORF">GCM10011332_17380</name>
</gene>
<evidence type="ECO:0000313" key="4">
    <source>
        <dbReference type="EMBL" id="GGF63893.1"/>
    </source>
</evidence>
<dbReference type="Proteomes" id="UP000632498">
    <property type="component" value="Unassembled WGS sequence"/>
</dbReference>
<keyword evidence="5" id="KW-1185">Reference proteome</keyword>
<keyword evidence="2" id="KW-0812">Transmembrane</keyword>
<keyword evidence="2" id="KW-0472">Membrane</keyword>
<feature type="transmembrane region" description="Helical" evidence="2">
    <location>
        <begin position="6"/>
        <end position="26"/>
    </location>
</feature>
<feature type="compositionally biased region" description="Basic and acidic residues" evidence="1">
    <location>
        <begin position="123"/>
        <end position="139"/>
    </location>
</feature>
<feature type="compositionally biased region" description="Polar residues" evidence="1">
    <location>
        <begin position="656"/>
        <end position="676"/>
    </location>
</feature>
<dbReference type="InterPro" id="IPR007844">
    <property type="entry name" value="AsmA"/>
</dbReference>
<feature type="region of interest" description="Disordered" evidence="1">
    <location>
        <begin position="335"/>
        <end position="359"/>
    </location>
</feature>
<dbReference type="AlphaFoldDB" id="A0A917FA66"/>
<reference evidence="4" key="2">
    <citation type="submission" date="2020-09" db="EMBL/GenBank/DDBJ databases">
        <authorList>
            <person name="Sun Q."/>
            <person name="Zhou Y."/>
        </authorList>
    </citation>
    <scope>NUCLEOTIDE SEQUENCE</scope>
    <source>
        <strain evidence="4">CGMCC 1.15254</strain>
    </source>
</reference>
<reference evidence="4" key="1">
    <citation type="journal article" date="2014" name="Int. J. Syst. Evol. Microbiol.">
        <title>Complete genome sequence of Corynebacterium casei LMG S-19264T (=DSM 44701T), isolated from a smear-ripened cheese.</title>
        <authorList>
            <consortium name="US DOE Joint Genome Institute (JGI-PGF)"/>
            <person name="Walter F."/>
            <person name="Albersmeier A."/>
            <person name="Kalinowski J."/>
            <person name="Ruckert C."/>
        </authorList>
    </citation>
    <scope>NUCLEOTIDE SEQUENCE</scope>
    <source>
        <strain evidence="4">CGMCC 1.15254</strain>
    </source>
</reference>
<feature type="region of interest" description="Disordered" evidence="1">
    <location>
        <begin position="123"/>
        <end position="148"/>
    </location>
</feature>
<organism evidence="4 5">
    <name type="scientific">Terasakiella brassicae</name>
    <dbReference type="NCBI Taxonomy" id="1634917"/>
    <lineage>
        <taxon>Bacteria</taxon>
        <taxon>Pseudomonadati</taxon>
        <taxon>Pseudomonadota</taxon>
        <taxon>Alphaproteobacteria</taxon>
        <taxon>Rhodospirillales</taxon>
        <taxon>Terasakiellaceae</taxon>
        <taxon>Terasakiella</taxon>
    </lineage>
</organism>
<name>A0A917FA66_9PROT</name>
<evidence type="ECO:0000313" key="5">
    <source>
        <dbReference type="Proteomes" id="UP000632498"/>
    </source>
</evidence>
<dbReference type="PANTHER" id="PTHR30441">
    <property type="entry name" value="DUF748 DOMAIN-CONTAINING PROTEIN"/>
    <property type="match status" value="1"/>
</dbReference>
<evidence type="ECO:0000256" key="1">
    <source>
        <dbReference type="SAM" id="MobiDB-lite"/>
    </source>
</evidence>
<dbReference type="EMBL" id="BMHV01000011">
    <property type="protein sequence ID" value="GGF63893.1"/>
    <property type="molecule type" value="Genomic_DNA"/>
</dbReference>
<accession>A0A917FA66</accession>
<dbReference type="Pfam" id="PF05170">
    <property type="entry name" value="AsmA"/>
    <property type="match status" value="2"/>
</dbReference>
<sequence length="691" mass="71852">MGRLKLILGGLVVLVVGVIVAGIAILKSTDFNQYKGEITEQAKAATGRDLVINGDLQLDISLSPKVRVSGVSLSNAEWGSAPNMVKIKSFAAEMKLMPLLFGDIHIVEVALIEPEILLETNKDGKGNWEMGPKEAKTEEQSASSSDPAKLPAVNKVRIEKARFIYKDGVKGETTSIVIDMMEASADDLDDPLNVLFKGSFNDHVVELAGQVGTPEGLMNNAPIDLDLILKAAGAEVKITGNIQEPTKGNGLNLALSAKSDNIARLAELAGSHVGKVGPFEMAATVSGGQMKYKAGGLNIKIGGSDLSGDITADLSGKIPQIDVALSSKLLNTKDVTPQSSEQASAEPQKPAEGTPAKAEKLFPSDPLVLDGLKAANANVAYKAETLIANDFTLTEFSKKVTLKNGLLNVQPAFAMGGGVFDGQVTLDGRNSPAKLKIDLTGKDLGLGNSLKETGVTDLIHEGKTQIRFDLNATGTSVAGLMASLQGKTLINVGEGKIKSSKVNFLGGDLITGVFENILPSAKEGEFTPFSCMIVNLDFNKGVSKFDKKIALQTNVMNVASSGEIDLANETLDVGVKPEPRGDTADLGINVGGLASMVRVSGPLSNPGIGIDAFETAKAAMGVGAAIATGGMSILFSSLTDKALADSDPCATALGKKSTSAAPSATENTTQEKQPASDNPIGGLLNLFGKSK</sequence>
<feature type="compositionally biased region" description="Polar residues" evidence="1">
    <location>
        <begin position="335"/>
        <end position="345"/>
    </location>
</feature>